<feature type="compositionally biased region" description="Basic and acidic residues" evidence="1">
    <location>
        <begin position="193"/>
        <end position="203"/>
    </location>
</feature>
<feature type="compositionally biased region" description="Basic residues" evidence="1">
    <location>
        <begin position="90"/>
        <end position="102"/>
    </location>
</feature>
<feature type="compositionally biased region" description="Pro residues" evidence="1">
    <location>
        <begin position="69"/>
        <end position="88"/>
    </location>
</feature>
<name>A0AAD6XNN3_9AGAR</name>
<evidence type="ECO:0000256" key="1">
    <source>
        <dbReference type="SAM" id="MobiDB-lite"/>
    </source>
</evidence>
<dbReference type="EMBL" id="JARJCN010000045">
    <property type="protein sequence ID" value="KAJ7082425.1"/>
    <property type="molecule type" value="Genomic_DNA"/>
</dbReference>
<feature type="compositionally biased region" description="Low complexity" evidence="1">
    <location>
        <begin position="43"/>
        <end position="68"/>
    </location>
</feature>
<sequence length="383" mass="41517">MATPRRRGPPRAPHPAPSRTSSSGKRGDPQWITKLEEQGGGSRATQPQAASTTSTFSCAGYTALRAPCASPPPSSPAPRRPDPVPPSPAAHRRPRPVARRPRPTGAPDPSPVARRPPTAACPRRRRYRSPPSASNIIVRVALLGPLSASRHSSPPLSPSPWQRLVGAALRAPRTQPRPARVAREHAPLAWRRTPHDAPGRIHDVGVLVRGAHRPAHRRRRSQLPAPSTPPPPSAAPRPHQAHLASSRFRSRKRKPPVPAHARPASPASCSLLPNPSSAPAPPPHPRILASLPPCASSSPAPLLPCVCVSPRPTTRPDPVPPRPPPCRTLSHPAARELERITRMGRRRGSGLRPPRSPDCVGVRWISWMSLYKKQEARSKKRWR</sequence>
<feature type="compositionally biased region" description="Low complexity" evidence="1">
    <location>
        <begin position="261"/>
        <end position="275"/>
    </location>
</feature>
<feature type="compositionally biased region" description="Pro residues" evidence="1">
    <location>
        <begin position="313"/>
        <end position="326"/>
    </location>
</feature>
<feature type="region of interest" description="Disordered" evidence="1">
    <location>
        <begin position="312"/>
        <end position="334"/>
    </location>
</feature>
<feature type="compositionally biased region" description="Low complexity" evidence="1">
    <location>
        <begin position="111"/>
        <end position="121"/>
    </location>
</feature>
<evidence type="ECO:0000313" key="3">
    <source>
        <dbReference type="Proteomes" id="UP001222325"/>
    </source>
</evidence>
<comment type="caution">
    <text evidence="2">The sequence shown here is derived from an EMBL/GenBank/DDBJ whole genome shotgun (WGS) entry which is preliminary data.</text>
</comment>
<dbReference type="AlphaFoldDB" id="A0AAD6XNN3"/>
<protein>
    <submittedName>
        <fullName evidence="2">Uncharacterized protein</fullName>
    </submittedName>
</protein>
<dbReference type="PRINTS" id="PR01217">
    <property type="entry name" value="PRICHEXTENSN"/>
</dbReference>
<gene>
    <name evidence="2" type="ORF">B0H15DRAFT_952513</name>
</gene>
<feature type="compositionally biased region" description="Basic residues" evidence="1">
    <location>
        <begin position="210"/>
        <end position="221"/>
    </location>
</feature>
<proteinExistence type="predicted"/>
<feature type="region of interest" description="Disordered" evidence="1">
    <location>
        <begin position="1"/>
        <end position="137"/>
    </location>
</feature>
<feature type="region of interest" description="Disordered" evidence="1">
    <location>
        <begin position="170"/>
        <end position="284"/>
    </location>
</feature>
<evidence type="ECO:0000313" key="2">
    <source>
        <dbReference type="EMBL" id="KAJ7082425.1"/>
    </source>
</evidence>
<accession>A0AAD6XNN3</accession>
<organism evidence="2 3">
    <name type="scientific">Mycena belliarum</name>
    <dbReference type="NCBI Taxonomy" id="1033014"/>
    <lineage>
        <taxon>Eukaryota</taxon>
        <taxon>Fungi</taxon>
        <taxon>Dikarya</taxon>
        <taxon>Basidiomycota</taxon>
        <taxon>Agaricomycotina</taxon>
        <taxon>Agaricomycetes</taxon>
        <taxon>Agaricomycetidae</taxon>
        <taxon>Agaricales</taxon>
        <taxon>Marasmiineae</taxon>
        <taxon>Mycenaceae</taxon>
        <taxon>Mycena</taxon>
    </lineage>
</organism>
<feature type="compositionally biased region" description="Pro residues" evidence="1">
    <location>
        <begin position="226"/>
        <end position="235"/>
    </location>
</feature>
<keyword evidence="3" id="KW-1185">Reference proteome</keyword>
<reference evidence="2" key="1">
    <citation type="submission" date="2023-03" db="EMBL/GenBank/DDBJ databases">
        <title>Massive genome expansion in bonnet fungi (Mycena s.s.) driven by repeated elements and novel gene families across ecological guilds.</title>
        <authorList>
            <consortium name="Lawrence Berkeley National Laboratory"/>
            <person name="Harder C.B."/>
            <person name="Miyauchi S."/>
            <person name="Viragh M."/>
            <person name="Kuo A."/>
            <person name="Thoen E."/>
            <person name="Andreopoulos B."/>
            <person name="Lu D."/>
            <person name="Skrede I."/>
            <person name="Drula E."/>
            <person name="Henrissat B."/>
            <person name="Morin E."/>
            <person name="Kohler A."/>
            <person name="Barry K."/>
            <person name="LaButti K."/>
            <person name="Morin E."/>
            <person name="Salamov A."/>
            <person name="Lipzen A."/>
            <person name="Mereny Z."/>
            <person name="Hegedus B."/>
            <person name="Baldrian P."/>
            <person name="Stursova M."/>
            <person name="Weitz H."/>
            <person name="Taylor A."/>
            <person name="Grigoriev I.V."/>
            <person name="Nagy L.G."/>
            <person name="Martin F."/>
            <person name="Kauserud H."/>
        </authorList>
    </citation>
    <scope>NUCLEOTIDE SEQUENCE</scope>
    <source>
        <strain evidence="2">CBHHK173m</strain>
    </source>
</reference>
<dbReference type="Proteomes" id="UP001222325">
    <property type="component" value="Unassembled WGS sequence"/>
</dbReference>